<dbReference type="EMBL" id="CACVAQ010000533">
    <property type="protein sequence ID" value="CAA6830083.1"/>
    <property type="molecule type" value="Genomic_DNA"/>
</dbReference>
<feature type="transmembrane region" description="Helical" evidence="5">
    <location>
        <begin position="12"/>
        <end position="35"/>
    </location>
</feature>
<evidence type="ECO:0000313" key="7">
    <source>
        <dbReference type="EMBL" id="CAA6830083.1"/>
    </source>
</evidence>
<feature type="transmembrane region" description="Helical" evidence="5">
    <location>
        <begin position="47"/>
        <end position="65"/>
    </location>
</feature>
<evidence type="ECO:0000256" key="1">
    <source>
        <dbReference type="ARBA" id="ARBA00004370"/>
    </source>
</evidence>
<evidence type="ECO:0000256" key="5">
    <source>
        <dbReference type="SAM" id="Phobius"/>
    </source>
</evidence>
<dbReference type="InterPro" id="IPR023408">
    <property type="entry name" value="MscS_beta-dom_sf"/>
</dbReference>
<keyword evidence="2 5" id="KW-0812">Transmembrane</keyword>
<evidence type="ECO:0000259" key="6">
    <source>
        <dbReference type="Pfam" id="PF00924"/>
    </source>
</evidence>
<reference evidence="7" key="1">
    <citation type="submission" date="2020-01" db="EMBL/GenBank/DDBJ databases">
        <authorList>
            <person name="Meier V. D."/>
            <person name="Meier V D."/>
        </authorList>
    </citation>
    <scope>NUCLEOTIDE SEQUENCE</scope>
    <source>
        <strain evidence="7">HLG_WM_MAG_10</strain>
    </source>
</reference>
<dbReference type="PANTHER" id="PTHR30221">
    <property type="entry name" value="SMALL-CONDUCTANCE MECHANOSENSITIVE CHANNEL"/>
    <property type="match status" value="1"/>
</dbReference>
<proteinExistence type="predicted"/>
<keyword evidence="3 5" id="KW-1133">Transmembrane helix</keyword>
<feature type="domain" description="Mechanosensitive ion channel MscS" evidence="6">
    <location>
        <begin position="89"/>
        <end position="147"/>
    </location>
</feature>
<dbReference type="GO" id="GO:0008381">
    <property type="term" value="F:mechanosensitive monoatomic ion channel activity"/>
    <property type="evidence" value="ECO:0007669"/>
    <property type="project" value="InterPro"/>
</dbReference>
<dbReference type="PANTHER" id="PTHR30221:SF1">
    <property type="entry name" value="SMALL-CONDUCTANCE MECHANOSENSITIVE CHANNEL"/>
    <property type="match status" value="1"/>
</dbReference>
<accession>A0A6S6UNB9</accession>
<comment type="subcellular location">
    <subcellularLocation>
        <location evidence="1">Membrane</location>
    </subcellularLocation>
</comment>
<dbReference type="GO" id="GO:0016020">
    <property type="term" value="C:membrane"/>
    <property type="evidence" value="ECO:0007669"/>
    <property type="project" value="UniProtKB-SubCell"/>
</dbReference>
<evidence type="ECO:0000256" key="3">
    <source>
        <dbReference type="ARBA" id="ARBA00022989"/>
    </source>
</evidence>
<dbReference type="AlphaFoldDB" id="A0A6S6UNB9"/>
<feature type="transmembrane region" description="Helical" evidence="5">
    <location>
        <begin position="71"/>
        <end position="90"/>
    </location>
</feature>
<keyword evidence="4 5" id="KW-0472">Membrane</keyword>
<evidence type="ECO:0000256" key="4">
    <source>
        <dbReference type="ARBA" id="ARBA00023136"/>
    </source>
</evidence>
<protein>
    <recommendedName>
        <fullName evidence="6">Mechanosensitive ion channel MscS domain-containing protein</fullName>
    </recommendedName>
</protein>
<gene>
    <name evidence="7" type="ORF">HELGO_WM26497</name>
</gene>
<organism evidence="7">
    <name type="scientific">uncultured Aureispira sp</name>
    <dbReference type="NCBI Taxonomy" id="1331704"/>
    <lineage>
        <taxon>Bacteria</taxon>
        <taxon>Pseudomonadati</taxon>
        <taxon>Bacteroidota</taxon>
        <taxon>Saprospiria</taxon>
        <taxon>Saprospirales</taxon>
        <taxon>Saprospiraceae</taxon>
        <taxon>Aureispira</taxon>
        <taxon>environmental samples</taxon>
    </lineage>
</organism>
<dbReference type="InterPro" id="IPR010920">
    <property type="entry name" value="LSM_dom_sf"/>
</dbReference>
<dbReference type="SUPFAM" id="SSF50182">
    <property type="entry name" value="Sm-like ribonucleoproteins"/>
    <property type="match status" value="1"/>
</dbReference>
<dbReference type="InterPro" id="IPR006685">
    <property type="entry name" value="MscS_channel_2nd"/>
</dbReference>
<dbReference type="InterPro" id="IPR045275">
    <property type="entry name" value="MscS_archaea/bacteria_type"/>
</dbReference>
<dbReference type="Pfam" id="PF00924">
    <property type="entry name" value="MS_channel_2nd"/>
    <property type="match status" value="1"/>
</dbReference>
<dbReference type="Gene3D" id="2.30.30.60">
    <property type="match status" value="1"/>
</dbReference>
<sequence>MRSLENIPVSDILQFLVTGLIIALVFNIINSYIIPFIKERQATTIKWWQRIQIIIWVLFVALFYVRMLQANIIVTVIMSLFLFGVGFNYWRNVFAGVLIKFSNQFRAGDIISADFAQGQLSAINLSQTKLINDKGELVVIPNTKIRTAVLKQLYKKNNVQTHSFKVQVAANQNTEDLYRLVLNCPYISANQKINVEKKSKEEYLIQVSVIDNSFVDKVHSYFERTLLNAQT</sequence>
<evidence type="ECO:0000256" key="2">
    <source>
        <dbReference type="ARBA" id="ARBA00022692"/>
    </source>
</evidence>
<name>A0A6S6UNB9_9BACT</name>